<feature type="chain" id="PRO_5038886791" evidence="3">
    <location>
        <begin position="23"/>
        <end position="308"/>
    </location>
</feature>
<dbReference type="Pfam" id="PF12974">
    <property type="entry name" value="Phosphonate-bd"/>
    <property type="match status" value="1"/>
</dbReference>
<dbReference type="PROSITE" id="PS51257">
    <property type="entry name" value="PROKAR_LIPOPROTEIN"/>
    <property type="match status" value="1"/>
</dbReference>
<name>A0A6N7IVD3_9FIRM</name>
<dbReference type="GO" id="GO:0015716">
    <property type="term" value="P:organic phosphonate transport"/>
    <property type="evidence" value="ECO:0007669"/>
    <property type="project" value="InterPro"/>
</dbReference>
<dbReference type="PANTHER" id="PTHR35841">
    <property type="entry name" value="PHOSPHONATES-BINDING PERIPLASMIC PROTEIN"/>
    <property type="match status" value="1"/>
</dbReference>
<accession>A0A6N7IVD3</accession>
<evidence type="ECO:0000313" key="4">
    <source>
        <dbReference type="EMBL" id="MQL53523.1"/>
    </source>
</evidence>
<proteinExistence type="inferred from homology"/>
<sequence length="308" mass="34006">MFRKSKLFILLATLAVSMLLVTGCGGGKENERSNPPADKQNAEMKVLKMGLIPAEDQEEMMKRFGSTIAYLEKKLGIKVEPFMATDYSGVIEAMRSKKVDVAFFGPFSYVLAADVANAEAFAVGVRSNGKSTYQSIIVAHKDSGIKTLNDLRGKDFVFVDPASTSGNLFPRVMLKKAGIDPEKDFKSVTYAGGHDAVELAIKNKKVPAGADNDITYEKMVKEGLISPEENIIIAKSDPIPGSPIVYRKDLPEDLKQKIKQAFLNMHNEDPQALSGYGEIIRYDEARDSDYNIIRETAKILNLDLKKMK</sequence>
<comment type="caution">
    <text evidence="4">The sequence shown here is derived from an EMBL/GenBank/DDBJ whole genome shotgun (WGS) entry which is preliminary data.</text>
</comment>
<dbReference type="AlphaFoldDB" id="A0A6N7IVD3"/>
<dbReference type="InterPro" id="IPR017797">
    <property type="entry name" value="Phosphnate-bd"/>
</dbReference>
<evidence type="ECO:0000256" key="1">
    <source>
        <dbReference type="ARBA" id="ARBA00007162"/>
    </source>
</evidence>
<dbReference type="Proteomes" id="UP000441717">
    <property type="component" value="Unassembled WGS sequence"/>
</dbReference>
<gene>
    <name evidence="4" type="primary">phnD</name>
    <name evidence="4" type="ORF">GFC01_14890</name>
</gene>
<dbReference type="GO" id="GO:0043190">
    <property type="term" value="C:ATP-binding cassette (ABC) transporter complex"/>
    <property type="evidence" value="ECO:0007669"/>
    <property type="project" value="InterPro"/>
</dbReference>
<protein>
    <submittedName>
        <fullName evidence="4">Phosphonate ABC transporter substrate-binding protein</fullName>
    </submittedName>
</protein>
<dbReference type="EMBL" id="WHYR01000053">
    <property type="protein sequence ID" value="MQL53523.1"/>
    <property type="molecule type" value="Genomic_DNA"/>
</dbReference>
<dbReference type="RefSeq" id="WP_152947989.1">
    <property type="nucleotide sequence ID" value="NZ_WHYR01000053.1"/>
</dbReference>
<keyword evidence="2 3" id="KW-0732">Signal</keyword>
<dbReference type="PANTHER" id="PTHR35841:SF1">
    <property type="entry name" value="PHOSPHONATES-BINDING PERIPLASMIC PROTEIN"/>
    <property type="match status" value="1"/>
</dbReference>
<dbReference type="OrthoDB" id="9781943at2"/>
<feature type="signal peptide" evidence="3">
    <location>
        <begin position="1"/>
        <end position="22"/>
    </location>
</feature>
<organism evidence="4 5">
    <name type="scientific">Desulfofundulus thermobenzoicus</name>
    <dbReference type="NCBI Taxonomy" id="29376"/>
    <lineage>
        <taxon>Bacteria</taxon>
        <taxon>Bacillati</taxon>
        <taxon>Bacillota</taxon>
        <taxon>Clostridia</taxon>
        <taxon>Eubacteriales</taxon>
        <taxon>Peptococcaceae</taxon>
        <taxon>Desulfofundulus</taxon>
    </lineage>
</organism>
<evidence type="ECO:0000313" key="5">
    <source>
        <dbReference type="Proteomes" id="UP000441717"/>
    </source>
</evidence>
<dbReference type="CDD" id="cd01071">
    <property type="entry name" value="PBP2_PhnD_like"/>
    <property type="match status" value="1"/>
</dbReference>
<reference evidence="4 5" key="1">
    <citation type="submission" date="2019-10" db="EMBL/GenBank/DDBJ databases">
        <title>Comparative genomics of sulfur disproportionating microorganisms.</title>
        <authorList>
            <person name="Ward L.M."/>
            <person name="Bertran E."/>
            <person name="Johnston D."/>
        </authorList>
    </citation>
    <scope>NUCLEOTIDE SEQUENCE [LARGE SCALE GENOMIC DNA]</scope>
    <source>
        <strain evidence="4 5">DSM 14055</strain>
    </source>
</reference>
<dbReference type="GO" id="GO:0055085">
    <property type="term" value="P:transmembrane transport"/>
    <property type="evidence" value="ECO:0007669"/>
    <property type="project" value="InterPro"/>
</dbReference>
<dbReference type="InterPro" id="IPR005770">
    <property type="entry name" value="PhnD"/>
</dbReference>
<dbReference type="NCBIfam" id="TIGR01098">
    <property type="entry name" value="3A0109s03R"/>
    <property type="match status" value="1"/>
</dbReference>
<dbReference type="Gene3D" id="3.40.190.10">
    <property type="entry name" value="Periplasmic binding protein-like II"/>
    <property type="match status" value="2"/>
</dbReference>
<dbReference type="SUPFAM" id="SSF53850">
    <property type="entry name" value="Periplasmic binding protein-like II"/>
    <property type="match status" value="1"/>
</dbReference>
<keyword evidence="5" id="KW-1185">Reference proteome</keyword>
<dbReference type="NCBIfam" id="TIGR03431">
    <property type="entry name" value="PhnD"/>
    <property type="match status" value="1"/>
</dbReference>
<evidence type="ECO:0000256" key="3">
    <source>
        <dbReference type="SAM" id="SignalP"/>
    </source>
</evidence>
<comment type="similarity">
    <text evidence="1">Belongs to the phosphate/phosphite/phosphonate binding protein family.</text>
</comment>
<evidence type="ECO:0000256" key="2">
    <source>
        <dbReference type="ARBA" id="ARBA00022729"/>
    </source>
</evidence>